<feature type="domain" description="SAM-dependent MTase RsmB/NOP-type" evidence="7">
    <location>
        <begin position="139"/>
        <end position="433"/>
    </location>
</feature>
<dbReference type="SUPFAM" id="SSF53335">
    <property type="entry name" value="S-adenosyl-L-methionine-dependent methyltransferases"/>
    <property type="match status" value="1"/>
</dbReference>
<dbReference type="InterPro" id="IPR001678">
    <property type="entry name" value="MeTrfase_RsmB-F_NOP2_dom"/>
</dbReference>
<sequence length="434" mass="46255">MDPGYAARDAASFAYDLILGEGVAIDVAIEADGSPFRRLETRDRALARAILGTTLRRRGQIREALGRFLDKALPRKSGRLSAILETGAAQILFMDVADHAAVSIAVNLAAADRDARHFKGLANAVLRRVVGSREAILAEQDAERLATPPWLWTRWTDAYGADTARAIAAAHLVEPPLDLTVKGDAPLWAERLGGLVLPTGSVRLAGHGPIESMPGFDEGAWWVQDAAAALPARLFGDLRGKTAIDLCAAPGGKTAQLAAAGARVTAVDISEQRLGRVRENLARLRLDAKVIAADAGTFVPAEPVDAVLLDAPCSATGTIRRHPDVAWLKHPDDIGALATIQARLMRHATTMLKPGGTLVYCTCSLEREEGEEQIHRALAELPLALEPVAPGDVGGIGEICRDGFMRTLPSDLPMEDARLSGLDGFFAARLRKIA</sequence>
<dbReference type="EC" id="2.1.1.176" evidence="8"/>
<accession>A0A840AMF6</accession>
<evidence type="ECO:0000259" key="7">
    <source>
        <dbReference type="PROSITE" id="PS51686"/>
    </source>
</evidence>
<dbReference type="GO" id="GO:0003723">
    <property type="term" value="F:RNA binding"/>
    <property type="evidence" value="ECO:0007669"/>
    <property type="project" value="UniProtKB-UniRule"/>
</dbReference>
<keyword evidence="9" id="KW-1185">Reference proteome</keyword>
<feature type="binding site" evidence="6">
    <location>
        <position position="268"/>
    </location>
    <ligand>
        <name>S-adenosyl-L-methionine</name>
        <dbReference type="ChEBI" id="CHEBI:59789"/>
    </ligand>
</feature>
<dbReference type="Pfam" id="PF01029">
    <property type="entry name" value="NusB"/>
    <property type="match status" value="1"/>
</dbReference>
<dbReference type="PANTHER" id="PTHR22807">
    <property type="entry name" value="NOP2 YEAST -RELATED NOL1/NOP2/FMU SUN DOMAIN-CONTAINING"/>
    <property type="match status" value="1"/>
</dbReference>
<evidence type="ECO:0000313" key="9">
    <source>
        <dbReference type="Proteomes" id="UP000553963"/>
    </source>
</evidence>
<keyword evidence="5 6" id="KW-0694">RNA-binding</keyword>
<comment type="similarity">
    <text evidence="1 6">Belongs to the class I-like SAM-binding methyltransferase superfamily. RsmB/NOP family.</text>
</comment>
<feature type="active site" description="Nucleophile" evidence="6">
    <location>
        <position position="363"/>
    </location>
</feature>
<dbReference type="InterPro" id="IPR035926">
    <property type="entry name" value="NusB-like_sf"/>
</dbReference>
<keyword evidence="4 6" id="KW-0949">S-adenosyl-L-methionine</keyword>
<dbReference type="Gene3D" id="1.10.940.10">
    <property type="entry name" value="NusB-like"/>
    <property type="match status" value="1"/>
</dbReference>
<feature type="binding site" evidence="6">
    <location>
        <position position="294"/>
    </location>
    <ligand>
        <name>S-adenosyl-L-methionine</name>
        <dbReference type="ChEBI" id="CHEBI:59789"/>
    </ligand>
</feature>
<dbReference type="InterPro" id="IPR006027">
    <property type="entry name" value="NusB_RsmB_TIM44"/>
</dbReference>
<dbReference type="EMBL" id="JACIDS010000003">
    <property type="protein sequence ID" value="MBB3931510.1"/>
    <property type="molecule type" value="Genomic_DNA"/>
</dbReference>
<name>A0A840AMF6_9HYPH</name>
<reference evidence="8 9" key="1">
    <citation type="submission" date="2020-08" db="EMBL/GenBank/DDBJ databases">
        <title>Genomic Encyclopedia of Type Strains, Phase IV (KMG-IV): sequencing the most valuable type-strain genomes for metagenomic binning, comparative biology and taxonomic classification.</title>
        <authorList>
            <person name="Goeker M."/>
        </authorList>
    </citation>
    <scope>NUCLEOTIDE SEQUENCE [LARGE SCALE GENOMIC DNA]</scope>
    <source>
        <strain evidence="8 9">DSM 25966</strain>
    </source>
</reference>
<feature type="binding site" evidence="6">
    <location>
        <begin position="247"/>
        <end position="253"/>
    </location>
    <ligand>
        <name>S-adenosyl-L-methionine</name>
        <dbReference type="ChEBI" id="CHEBI:59789"/>
    </ligand>
</feature>
<dbReference type="PROSITE" id="PS51686">
    <property type="entry name" value="SAM_MT_RSMB_NOP"/>
    <property type="match status" value="1"/>
</dbReference>
<dbReference type="InterPro" id="IPR029063">
    <property type="entry name" value="SAM-dependent_MTases_sf"/>
</dbReference>
<keyword evidence="2 6" id="KW-0489">Methyltransferase</keyword>
<evidence type="ECO:0000256" key="1">
    <source>
        <dbReference type="ARBA" id="ARBA00007494"/>
    </source>
</evidence>
<organism evidence="8 9">
    <name type="scientific">Kaistia hirudinis</name>
    <dbReference type="NCBI Taxonomy" id="1293440"/>
    <lineage>
        <taxon>Bacteria</taxon>
        <taxon>Pseudomonadati</taxon>
        <taxon>Pseudomonadota</taxon>
        <taxon>Alphaproteobacteria</taxon>
        <taxon>Hyphomicrobiales</taxon>
        <taxon>Kaistiaceae</taxon>
        <taxon>Kaistia</taxon>
    </lineage>
</organism>
<comment type="caution">
    <text evidence="8">The sequence shown here is derived from an EMBL/GenBank/DDBJ whole genome shotgun (WGS) entry which is preliminary data.</text>
</comment>
<dbReference type="PROSITE" id="PS01153">
    <property type="entry name" value="NOL1_NOP2_SUN"/>
    <property type="match status" value="1"/>
</dbReference>
<dbReference type="Pfam" id="PF01189">
    <property type="entry name" value="Methyltr_RsmB-F"/>
    <property type="match status" value="1"/>
</dbReference>
<dbReference type="Proteomes" id="UP000553963">
    <property type="component" value="Unassembled WGS sequence"/>
</dbReference>
<dbReference type="PANTHER" id="PTHR22807:SF61">
    <property type="entry name" value="NOL1_NOP2_SUN FAMILY PROTEIN _ ANTITERMINATION NUSB DOMAIN-CONTAINING PROTEIN"/>
    <property type="match status" value="1"/>
</dbReference>
<dbReference type="FunFam" id="3.40.50.150:FF:000257">
    <property type="entry name" value="16S rRNA methyltransferase"/>
    <property type="match status" value="1"/>
</dbReference>
<dbReference type="RefSeq" id="WP_183399142.1">
    <property type="nucleotide sequence ID" value="NZ_JACIDS010000003.1"/>
</dbReference>
<protein>
    <submittedName>
        <fullName evidence="8">16S rRNA (Cytosine967-C5)-methyltransferase</fullName>
        <ecNumber evidence="8">2.1.1.176</ecNumber>
    </submittedName>
</protein>
<dbReference type="GO" id="GO:0008173">
    <property type="term" value="F:RNA methyltransferase activity"/>
    <property type="evidence" value="ECO:0007669"/>
    <property type="project" value="InterPro"/>
</dbReference>
<dbReference type="AlphaFoldDB" id="A0A840AMF6"/>
<dbReference type="InterPro" id="IPR049560">
    <property type="entry name" value="MeTrfase_RsmB-F_NOP2_cat"/>
</dbReference>
<evidence type="ECO:0000256" key="4">
    <source>
        <dbReference type="ARBA" id="ARBA00022691"/>
    </source>
</evidence>
<evidence type="ECO:0000256" key="5">
    <source>
        <dbReference type="ARBA" id="ARBA00022884"/>
    </source>
</evidence>
<dbReference type="GO" id="GO:0001510">
    <property type="term" value="P:RNA methylation"/>
    <property type="evidence" value="ECO:0007669"/>
    <property type="project" value="InterPro"/>
</dbReference>
<proteinExistence type="inferred from homology"/>
<gene>
    <name evidence="8" type="ORF">GGR25_002560</name>
</gene>
<dbReference type="CDD" id="cd02440">
    <property type="entry name" value="AdoMet_MTases"/>
    <property type="match status" value="1"/>
</dbReference>
<dbReference type="PRINTS" id="PR02008">
    <property type="entry name" value="RCMTFAMILY"/>
</dbReference>
<feature type="binding site" evidence="6">
    <location>
        <position position="310"/>
    </location>
    <ligand>
        <name>S-adenosyl-L-methionine</name>
        <dbReference type="ChEBI" id="CHEBI:59789"/>
    </ligand>
</feature>
<dbReference type="Gene3D" id="3.40.50.150">
    <property type="entry name" value="Vaccinia Virus protein VP39"/>
    <property type="match status" value="1"/>
</dbReference>
<keyword evidence="3 6" id="KW-0808">Transferase</keyword>
<dbReference type="GO" id="GO:0006355">
    <property type="term" value="P:regulation of DNA-templated transcription"/>
    <property type="evidence" value="ECO:0007669"/>
    <property type="project" value="InterPro"/>
</dbReference>
<evidence type="ECO:0000256" key="2">
    <source>
        <dbReference type="ARBA" id="ARBA00022603"/>
    </source>
</evidence>
<evidence type="ECO:0000256" key="6">
    <source>
        <dbReference type="PROSITE-ProRule" id="PRU01023"/>
    </source>
</evidence>
<evidence type="ECO:0000256" key="3">
    <source>
        <dbReference type="ARBA" id="ARBA00022679"/>
    </source>
</evidence>
<dbReference type="InterPro" id="IPR018314">
    <property type="entry name" value="RsmB/NOL1/NOP2-like_CS"/>
</dbReference>
<evidence type="ECO:0000313" key="8">
    <source>
        <dbReference type="EMBL" id="MBB3931510.1"/>
    </source>
</evidence>
<dbReference type="SUPFAM" id="SSF48013">
    <property type="entry name" value="NusB-like"/>
    <property type="match status" value="1"/>
</dbReference>
<dbReference type="InterPro" id="IPR023267">
    <property type="entry name" value="RCMT"/>
</dbReference>